<evidence type="ECO:0000256" key="6">
    <source>
        <dbReference type="SAM" id="MobiDB-lite"/>
    </source>
</evidence>
<evidence type="ECO:0000313" key="9">
    <source>
        <dbReference type="Proteomes" id="UP001165740"/>
    </source>
</evidence>
<proteinExistence type="predicted"/>
<dbReference type="Proteomes" id="UP001165740">
    <property type="component" value="Chromosome 17"/>
</dbReference>
<gene>
    <name evidence="10" type="primary">LOC106068085</name>
</gene>
<dbReference type="InterPro" id="IPR050930">
    <property type="entry name" value="MFS_Vesicular_Transporter"/>
</dbReference>
<feature type="region of interest" description="Disordered" evidence="6">
    <location>
        <begin position="1"/>
        <end position="25"/>
    </location>
</feature>
<reference evidence="10" key="1">
    <citation type="submission" date="2025-08" db="UniProtKB">
        <authorList>
            <consortium name="RefSeq"/>
        </authorList>
    </citation>
    <scope>IDENTIFICATION</scope>
</reference>
<dbReference type="GO" id="GO:0022857">
    <property type="term" value="F:transmembrane transporter activity"/>
    <property type="evidence" value="ECO:0007669"/>
    <property type="project" value="InterPro"/>
</dbReference>
<protein>
    <submittedName>
        <fullName evidence="10">MFS-type transporter SLC18B1-like isoform X1</fullName>
    </submittedName>
</protein>
<dbReference type="PANTHER" id="PTHR23506:SF26">
    <property type="entry name" value="MFS-TYPE TRANSPORTER SLC18B1"/>
    <property type="match status" value="1"/>
</dbReference>
<feature type="transmembrane region" description="Helical" evidence="7">
    <location>
        <begin position="105"/>
        <end position="125"/>
    </location>
</feature>
<feature type="transmembrane region" description="Helical" evidence="7">
    <location>
        <begin position="226"/>
        <end position="249"/>
    </location>
</feature>
<keyword evidence="3 7" id="KW-0812">Transmembrane</keyword>
<dbReference type="OMA" id="ICINIVP"/>
<feature type="transmembrane region" description="Helical" evidence="7">
    <location>
        <begin position="457"/>
        <end position="476"/>
    </location>
</feature>
<feature type="transmembrane region" description="Helical" evidence="7">
    <location>
        <begin position="488"/>
        <end position="509"/>
    </location>
</feature>
<feature type="transmembrane region" description="Helical" evidence="7">
    <location>
        <begin position="364"/>
        <end position="383"/>
    </location>
</feature>
<feature type="transmembrane region" description="Helical" evidence="7">
    <location>
        <begin position="307"/>
        <end position="326"/>
    </location>
</feature>
<keyword evidence="5 7" id="KW-0472">Membrane</keyword>
<sequence>MTETSESSPLIKSDSVTTKTNGADAIQNDTVDSPLAIVPLGATAVKNKTEEKEKFAFRRLTRRNKLVIVLLSMANFFTGCGYSLLAPFFPQEAEYKGVSTTVTGLIFSLFQLVIFISSPIYGNFLTRIGPKFLFVSGILVGGSCSILFGILDRSPSGLPFIIICFACRTVEALGLSALITSSLAIISNEFPKHVATVFGFLETTYGIGLMAGPAIGGFLYEAGGYSLPFFVIGAAILANGMLMFCILPAPHDGNFERKGSILKLLMSPIVWFSSIGILASSIAIVYLDPIFANYLKEFNLSTSTIGLLFVISPGLYGLTSPLWGYISDRTGYNPPMIILGNFMCGIAFLLIGPAPFLSFLPVKLWVIIIGLVISGTFFGATVVPSMKCLLIGALEVGFEDNLDTNGVVSGLFVSVFSIGKFCRKRHFHLFIHPIQPLDSYRTGRYLRVTLKLHDKHLNLFCNSFITLCSFISPMMAGVLVDEIGFRNGAIFVSGINFCVMIISSIFFTLRWYRRPSLADDVYVRYDSIVPQAMTNERVEISFSAEFSKTKDSHP</sequence>
<name>A0A9W2Z9I3_BIOGL</name>
<dbReference type="InterPro" id="IPR036259">
    <property type="entry name" value="MFS_trans_sf"/>
</dbReference>
<dbReference type="OrthoDB" id="497880at2759"/>
<dbReference type="GO" id="GO:0016020">
    <property type="term" value="C:membrane"/>
    <property type="evidence" value="ECO:0007669"/>
    <property type="project" value="UniProtKB-SubCell"/>
</dbReference>
<feature type="transmembrane region" description="Helical" evidence="7">
    <location>
        <begin position="198"/>
        <end position="220"/>
    </location>
</feature>
<dbReference type="Gene3D" id="1.20.1250.20">
    <property type="entry name" value="MFS general substrate transporter like domains"/>
    <property type="match status" value="2"/>
</dbReference>
<evidence type="ECO:0000313" key="10">
    <source>
        <dbReference type="RefSeq" id="XP_055871584.1"/>
    </source>
</evidence>
<evidence type="ECO:0000256" key="3">
    <source>
        <dbReference type="ARBA" id="ARBA00022692"/>
    </source>
</evidence>
<evidence type="ECO:0000259" key="8">
    <source>
        <dbReference type="PROSITE" id="PS50850"/>
    </source>
</evidence>
<keyword evidence="4 7" id="KW-1133">Transmembrane helix</keyword>
<organism evidence="9 10">
    <name type="scientific">Biomphalaria glabrata</name>
    <name type="common">Bloodfluke planorb</name>
    <name type="synonym">Freshwater snail</name>
    <dbReference type="NCBI Taxonomy" id="6526"/>
    <lineage>
        <taxon>Eukaryota</taxon>
        <taxon>Metazoa</taxon>
        <taxon>Spiralia</taxon>
        <taxon>Lophotrochozoa</taxon>
        <taxon>Mollusca</taxon>
        <taxon>Gastropoda</taxon>
        <taxon>Heterobranchia</taxon>
        <taxon>Euthyneura</taxon>
        <taxon>Panpulmonata</taxon>
        <taxon>Hygrophila</taxon>
        <taxon>Lymnaeoidea</taxon>
        <taxon>Planorbidae</taxon>
        <taxon>Biomphalaria</taxon>
    </lineage>
</organism>
<keyword evidence="9" id="KW-1185">Reference proteome</keyword>
<evidence type="ECO:0000256" key="4">
    <source>
        <dbReference type="ARBA" id="ARBA00022989"/>
    </source>
</evidence>
<dbReference type="PROSITE" id="PS50850">
    <property type="entry name" value="MFS"/>
    <property type="match status" value="1"/>
</dbReference>
<evidence type="ECO:0000256" key="1">
    <source>
        <dbReference type="ARBA" id="ARBA00004141"/>
    </source>
</evidence>
<comment type="subcellular location">
    <subcellularLocation>
        <location evidence="1">Membrane</location>
        <topology evidence="1">Multi-pass membrane protein</topology>
    </subcellularLocation>
</comment>
<evidence type="ECO:0000256" key="2">
    <source>
        <dbReference type="ARBA" id="ARBA00022448"/>
    </source>
</evidence>
<feature type="domain" description="Major facilitator superfamily (MFS) profile" evidence="8">
    <location>
        <begin position="67"/>
        <end position="512"/>
    </location>
</feature>
<keyword evidence="2" id="KW-0813">Transport</keyword>
<accession>A0A9W2Z9I3</accession>
<feature type="transmembrane region" description="Helical" evidence="7">
    <location>
        <begin position="132"/>
        <end position="151"/>
    </location>
</feature>
<dbReference type="Pfam" id="PF07690">
    <property type="entry name" value="MFS_1"/>
    <property type="match status" value="1"/>
</dbReference>
<dbReference type="RefSeq" id="XP_055871584.1">
    <property type="nucleotide sequence ID" value="XM_056015609.1"/>
</dbReference>
<feature type="transmembrane region" description="Helical" evidence="7">
    <location>
        <begin position="338"/>
        <end position="358"/>
    </location>
</feature>
<feature type="transmembrane region" description="Helical" evidence="7">
    <location>
        <begin position="261"/>
        <end position="287"/>
    </location>
</feature>
<dbReference type="GeneID" id="106068085"/>
<dbReference type="SUPFAM" id="SSF103473">
    <property type="entry name" value="MFS general substrate transporter"/>
    <property type="match status" value="1"/>
</dbReference>
<evidence type="ECO:0000256" key="7">
    <source>
        <dbReference type="SAM" id="Phobius"/>
    </source>
</evidence>
<feature type="transmembrane region" description="Helical" evidence="7">
    <location>
        <begin position="66"/>
        <end position="85"/>
    </location>
</feature>
<evidence type="ECO:0000256" key="5">
    <source>
        <dbReference type="ARBA" id="ARBA00023136"/>
    </source>
</evidence>
<dbReference type="InterPro" id="IPR011701">
    <property type="entry name" value="MFS"/>
</dbReference>
<dbReference type="PANTHER" id="PTHR23506">
    <property type="entry name" value="GH10249P"/>
    <property type="match status" value="1"/>
</dbReference>
<dbReference type="AlphaFoldDB" id="A0A9W2Z9I3"/>
<dbReference type="InterPro" id="IPR020846">
    <property type="entry name" value="MFS_dom"/>
</dbReference>